<evidence type="ECO:0000256" key="6">
    <source>
        <dbReference type="SAM" id="Phobius"/>
    </source>
</evidence>
<keyword evidence="4 6" id="KW-0472">Membrane</keyword>
<dbReference type="InterPro" id="IPR000863">
    <property type="entry name" value="Sulfotransferase_dom"/>
</dbReference>
<keyword evidence="3 6" id="KW-1133">Transmembrane helix</keyword>
<reference evidence="8 9" key="1">
    <citation type="submission" date="2021-04" db="EMBL/GenBank/DDBJ databases">
        <authorList>
            <person name="Bliznina A."/>
        </authorList>
    </citation>
    <scope>NUCLEOTIDE SEQUENCE [LARGE SCALE GENOMIC DNA]</scope>
</reference>
<dbReference type="Pfam" id="PF00335">
    <property type="entry name" value="Tetraspanin"/>
    <property type="match status" value="1"/>
</dbReference>
<dbReference type="EMBL" id="OU015569">
    <property type="protein sequence ID" value="CAG5094129.1"/>
    <property type="molecule type" value="Genomic_DNA"/>
</dbReference>
<accession>A0ABN7SA53</accession>
<comment type="subcellular location">
    <subcellularLocation>
        <location evidence="1">Membrane</location>
        <topology evidence="1">Multi-pass membrane protein</topology>
    </subcellularLocation>
</comment>
<dbReference type="InterPro" id="IPR051135">
    <property type="entry name" value="Gal/GlcNAc/GalNAc_ST"/>
</dbReference>
<dbReference type="SUPFAM" id="SSF48652">
    <property type="entry name" value="Tetraspanin"/>
    <property type="match status" value="1"/>
</dbReference>
<evidence type="ECO:0000313" key="8">
    <source>
        <dbReference type="EMBL" id="CAG5094129.1"/>
    </source>
</evidence>
<dbReference type="PANTHER" id="PTHR10704">
    <property type="entry name" value="CARBOHYDRATE SULFOTRANSFERASE"/>
    <property type="match status" value="1"/>
</dbReference>
<evidence type="ECO:0000256" key="1">
    <source>
        <dbReference type="ARBA" id="ARBA00004141"/>
    </source>
</evidence>
<dbReference type="Proteomes" id="UP001158576">
    <property type="component" value="Chromosome XSR"/>
</dbReference>
<feature type="domain" description="Sulfotransferase" evidence="7">
    <location>
        <begin position="518"/>
        <end position="799"/>
    </location>
</feature>
<gene>
    <name evidence="8" type="ORF">OKIOD_LOCUS4832</name>
</gene>
<dbReference type="Gene3D" id="3.40.50.300">
    <property type="entry name" value="P-loop containing nucleotide triphosphate hydrolases"/>
    <property type="match status" value="1"/>
</dbReference>
<feature type="region of interest" description="Disordered" evidence="5">
    <location>
        <begin position="200"/>
        <end position="231"/>
    </location>
</feature>
<dbReference type="InterPro" id="IPR018499">
    <property type="entry name" value="Tetraspanin/Peripherin"/>
</dbReference>
<keyword evidence="2 6" id="KW-0812">Transmembrane</keyword>
<dbReference type="PANTHER" id="PTHR10704:SF71">
    <property type="entry name" value="CARBOHYDRATE SULFOTRANSFERASE 1-LIKE"/>
    <property type="match status" value="1"/>
</dbReference>
<dbReference type="InterPro" id="IPR008952">
    <property type="entry name" value="Tetraspanin_EC2_sf"/>
</dbReference>
<evidence type="ECO:0000256" key="4">
    <source>
        <dbReference type="ARBA" id="ARBA00023136"/>
    </source>
</evidence>
<feature type="transmembrane region" description="Helical" evidence="6">
    <location>
        <begin position="302"/>
        <end position="323"/>
    </location>
</feature>
<dbReference type="SUPFAM" id="SSF52540">
    <property type="entry name" value="P-loop containing nucleoside triphosphate hydrolases"/>
    <property type="match status" value="1"/>
</dbReference>
<feature type="compositionally biased region" description="Low complexity" evidence="5">
    <location>
        <begin position="220"/>
        <end position="229"/>
    </location>
</feature>
<evidence type="ECO:0000313" key="9">
    <source>
        <dbReference type="Proteomes" id="UP001158576"/>
    </source>
</evidence>
<protein>
    <submittedName>
        <fullName evidence="8">Oidioi.mRNA.OKI2018_I69.XSR.g13274.t1.cds</fullName>
    </submittedName>
</protein>
<name>A0ABN7SA53_OIKDI</name>
<keyword evidence="9" id="KW-1185">Reference proteome</keyword>
<proteinExistence type="predicted"/>
<sequence>MKTPFFALFFLEVESFGYWEKKVKESISELYRFSKQLQKCSCGDFYKQSSSIWTMLAPSCDCCWESTCLCPMKTSSLESVERMQQLTNATDKERLYEMSTSEFKNFTKIFDDLQHNMLQILINGVENRKNGQCWKCRPVEPECRFPPQFLELNASREVEKPKVDSFVKPIIIDPPPVMLKMHKEVKTNLDEKLIEDLAQRSTRDTTAENAGASGEGAVPTSTVQSTTSTREYGDNEDYLEEAVSSSPAGLSLTAGNSGVLQAGYDAIPIAIIVIGAFVSLISLIGLLSLNSDGGCAKFFQRFYSIILILLVILELSCGIAAYVKKDNITKILNDEALDSINEDWEIEVLSDDGSWSLERNPTAVAWQVLQEEFNCCGFNNYTDWNNATSSGFPQYVEDMQLWLSTQSYNLTAIPVPDSCCDVNEFGCGLIYSAENIEDDIQTIGCKNSVESFLTSNIAIIAGAAVGKVFLVVVGVWILHGLVQLTRNIQLRLDFENFNPARKTSRIIVDEKNLKEKVVLLLTDYRTGSTLLGEIFSRHEDAFYMFEPDHAVLWDPTTQVNWLMEYFRCEFVSLSESKIENNEVNWSKHRDFVFSHKTARLCKPPFCGADFSNDVFKCMKCQKVDVSLAREVCKRNTPVIKTVRTKDMEKFKTGFLENQLEPRIVINVRDPRAVVHSRRQLAEVAGVSLENMKNYCEYKVKQKKMVEEDPWFGEKTTFVKYEELALDPVREATRIYDFTGFAQSSSAKKIMVQLTHSSHNNDAYGTVRNATKTVNAWRNNLNEEDISLMRKIEDVCSEMMRLFKYEPLIKS</sequence>
<dbReference type="Gene3D" id="1.10.1450.10">
    <property type="entry name" value="Tetraspanin"/>
    <property type="match status" value="1"/>
</dbReference>
<feature type="transmembrane region" description="Helical" evidence="6">
    <location>
        <begin position="457"/>
        <end position="482"/>
    </location>
</feature>
<evidence type="ECO:0000256" key="2">
    <source>
        <dbReference type="ARBA" id="ARBA00022692"/>
    </source>
</evidence>
<evidence type="ECO:0000259" key="7">
    <source>
        <dbReference type="Pfam" id="PF00685"/>
    </source>
</evidence>
<evidence type="ECO:0000256" key="3">
    <source>
        <dbReference type="ARBA" id="ARBA00022989"/>
    </source>
</evidence>
<feature type="transmembrane region" description="Helical" evidence="6">
    <location>
        <begin position="266"/>
        <end position="290"/>
    </location>
</feature>
<evidence type="ECO:0000256" key="5">
    <source>
        <dbReference type="SAM" id="MobiDB-lite"/>
    </source>
</evidence>
<dbReference type="InterPro" id="IPR027417">
    <property type="entry name" value="P-loop_NTPase"/>
</dbReference>
<dbReference type="Pfam" id="PF00685">
    <property type="entry name" value="Sulfotransfer_1"/>
    <property type="match status" value="1"/>
</dbReference>
<organism evidence="8 9">
    <name type="scientific">Oikopleura dioica</name>
    <name type="common">Tunicate</name>
    <dbReference type="NCBI Taxonomy" id="34765"/>
    <lineage>
        <taxon>Eukaryota</taxon>
        <taxon>Metazoa</taxon>
        <taxon>Chordata</taxon>
        <taxon>Tunicata</taxon>
        <taxon>Appendicularia</taxon>
        <taxon>Copelata</taxon>
        <taxon>Oikopleuridae</taxon>
        <taxon>Oikopleura</taxon>
    </lineage>
</organism>